<sequence>MVHTAPIRCLAELALQAVDRAVEGLVEIGCAGLSAHDRPAGPAGDLDALANLGLPWILLVQELYIGSQYPIVVPFDAGKFLGDMLTVMIRDLDITAPDDDLHATS</sequence>
<name>A0ABY4QX96_9ACTN</name>
<keyword evidence="2" id="KW-1185">Reference proteome</keyword>
<evidence type="ECO:0000313" key="2">
    <source>
        <dbReference type="Proteomes" id="UP001056336"/>
    </source>
</evidence>
<evidence type="ECO:0008006" key="3">
    <source>
        <dbReference type="Google" id="ProtNLM"/>
    </source>
</evidence>
<evidence type="ECO:0000313" key="1">
    <source>
        <dbReference type="EMBL" id="UQX87525.1"/>
    </source>
</evidence>
<reference evidence="1" key="2">
    <citation type="submission" date="2022-05" db="EMBL/GenBank/DDBJ databases">
        <authorList>
            <person name="Kim J.-S."/>
            <person name="Lee K."/>
            <person name="Suh M."/>
            <person name="Eom M."/>
            <person name="Kim J.-S."/>
            <person name="Kim D.-S."/>
            <person name="Ko S.-H."/>
            <person name="Shin Y."/>
            <person name="Lee J.-S."/>
        </authorList>
    </citation>
    <scope>NUCLEOTIDE SEQUENCE</scope>
    <source>
        <strain evidence="1">N237</strain>
    </source>
</reference>
<organism evidence="1 2">
    <name type="scientific">Jatrophihabitans telluris</name>
    <dbReference type="NCBI Taxonomy" id="2038343"/>
    <lineage>
        <taxon>Bacteria</taxon>
        <taxon>Bacillati</taxon>
        <taxon>Actinomycetota</taxon>
        <taxon>Actinomycetes</taxon>
        <taxon>Jatrophihabitantales</taxon>
        <taxon>Jatrophihabitantaceae</taxon>
        <taxon>Jatrophihabitans</taxon>
    </lineage>
</organism>
<gene>
    <name evidence="1" type="ORF">M6D93_14615</name>
</gene>
<accession>A0ABY4QX96</accession>
<dbReference type="Proteomes" id="UP001056336">
    <property type="component" value="Chromosome"/>
</dbReference>
<proteinExistence type="predicted"/>
<protein>
    <recommendedName>
        <fullName evidence="3">Acyl carrier protein</fullName>
    </recommendedName>
</protein>
<dbReference type="EMBL" id="CP097332">
    <property type="protein sequence ID" value="UQX87525.1"/>
    <property type="molecule type" value="Genomic_DNA"/>
</dbReference>
<reference evidence="1" key="1">
    <citation type="journal article" date="2018" name="Int. J. Syst. Evol. Microbiol.">
        <title>Jatrophihabitans telluris sp. nov., isolated from sediment soil of lava forest wetlands and the emended description of the genus Jatrophihabitans.</title>
        <authorList>
            <person name="Lee K.C."/>
            <person name="Suh M.K."/>
            <person name="Eom M.K."/>
            <person name="Kim K.K."/>
            <person name="Kim J.S."/>
            <person name="Kim D.S."/>
            <person name="Ko S.H."/>
            <person name="Shin Y.K."/>
            <person name="Lee J.S."/>
        </authorList>
    </citation>
    <scope>NUCLEOTIDE SEQUENCE</scope>
    <source>
        <strain evidence="1">N237</strain>
    </source>
</reference>